<comment type="pathway">
    <text evidence="2">Glycan metabolism; pectin degradation; 2-dehydro-3-deoxy-D-gluconate from pectin: step 1/5.</text>
</comment>
<keyword evidence="5" id="KW-0378">Hydrolase</keyword>
<dbReference type="GO" id="GO:0030599">
    <property type="term" value="F:pectinesterase activity"/>
    <property type="evidence" value="ECO:0007669"/>
    <property type="project" value="InterPro"/>
</dbReference>
<keyword evidence="4" id="KW-0963">Cytoplasm</keyword>
<evidence type="ECO:0000259" key="10">
    <source>
        <dbReference type="Pfam" id="PF01095"/>
    </source>
</evidence>
<dbReference type="EMBL" id="CM007384">
    <property type="protein sequence ID" value="ONK71009.1"/>
    <property type="molecule type" value="Genomic_DNA"/>
</dbReference>
<dbReference type="GO" id="GO:0045490">
    <property type="term" value="P:pectin catabolic process"/>
    <property type="evidence" value="ECO:0007669"/>
    <property type="project" value="UniProtKB-UniPathway"/>
</dbReference>
<evidence type="ECO:0000256" key="4">
    <source>
        <dbReference type="ARBA" id="ARBA00022490"/>
    </source>
</evidence>
<evidence type="ECO:0000313" key="13">
    <source>
        <dbReference type="EMBL" id="ONK71009.1"/>
    </source>
</evidence>
<evidence type="ECO:0000313" key="14">
    <source>
        <dbReference type="Proteomes" id="UP000243459"/>
    </source>
</evidence>
<dbReference type="InterPro" id="IPR011050">
    <property type="entry name" value="Pectin_lyase_fold/virulence"/>
</dbReference>
<keyword evidence="14" id="KW-1185">Reference proteome</keyword>
<evidence type="ECO:0000256" key="9">
    <source>
        <dbReference type="SAM" id="MobiDB-lite"/>
    </source>
</evidence>
<dbReference type="Gene3D" id="1.10.10.10">
    <property type="entry name" value="Winged helix-like DNA-binding domain superfamily/Winged helix DNA-binding domain"/>
    <property type="match status" value="1"/>
</dbReference>
<dbReference type="PANTHER" id="PTHR12146:SF0">
    <property type="entry name" value="RIBOSOMAL PROTEIN S10"/>
    <property type="match status" value="1"/>
</dbReference>
<keyword evidence="7" id="KW-0063">Aspartyl esterase</keyword>
<sequence>MLQLPSTCAIANGSEEMEAVMIIDILRRAKANVVVAIVKDGLKIVASRKVKIVADNLLDEAVKLQNDLSVLSGGLPGAQAFTNSAKFVELLKKQAESNKLYGAICASPALALEPHGLLKVRLQGSPLCVIESTISISGRGFIAQDICFKNTTGASKGQAVALRVDVGFVAFYRCAIDVHEEFVLLMLVMCNLLVTDLVWLPEFARSHSCLQFELQLTSKEDHITIGISIMAVNAIESLWELDIVDLLFQDQVNLEAHAELLPRFNMKGGGLVSYNLPKHPLVGVSNLQVIKLMQNSKSREYVRETFAWEHCYWYLTNDGIVLHRSSLNLPSAIVPATLKKAAKGPSRQFGSGPPGDRPRGPPPFEGGTPRFGDRDG</sequence>
<dbReference type="CDD" id="cd03135">
    <property type="entry name" value="GATase1_DJ-1"/>
    <property type="match status" value="1"/>
</dbReference>
<comment type="subcellular location">
    <subcellularLocation>
        <location evidence="1">Cytoplasm</location>
    </subcellularLocation>
</comment>
<dbReference type="InterPro" id="IPR005326">
    <property type="entry name" value="Plectin_eS10_N"/>
</dbReference>
<proteinExistence type="inferred from homology"/>
<dbReference type="InterPro" id="IPR029062">
    <property type="entry name" value="Class_I_gatase-like"/>
</dbReference>
<dbReference type="Gramene" id="ONK71009">
    <property type="protein sequence ID" value="ONK71009"/>
    <property type="gene ID" value="A4U43_C04F3780"/>
</dbReference>
<dbReference type="UniPathway" id="UPA00545">
    <property type="reaction ID" value="UER00823"/>
</dbReference>
<gene>
    <name evidence="13" type="ORF">A4U43_C04F3780</name>
</gene>
<evidence type="ECO:0000256" key="6">
    <source>
        <dbReference type="ARBA" id="ARBA00022980"/>
    </source>
</evidence>
<dbReference type="InterPro" id="IPR000070">
    <property type="entry name" value="Pectinesterase_cat"/>
</dbReference>
<protein>
    <submittedName>
        <fullName evidence="13">Uncharacterized protein</fullName>
    </submittedName>
</protein>
<evidence type="ECO:0000256" key="5">
    <source>
        <dbReference type="ARBA" id="ARBA00022801"/>
    </source>
</evidence>
<name>A0A5P1F2I7_ASPOF</name>
<comment type="similarity">
    <text evidence="3">Belongs to the eukaryotic ribosomal protein eS10 family.</text>
</comment>
<dbReference type="SUPFAM" id="SSF52317">
    <property type="entry name" value="Class I glutamine amidotransferase-like"/>
    <property type="match status" value="1"/>
</dbReference>
<evidence type="ECO:0000256" key="3">
    <source>
        <dbReference type="ARBA" id="ARBA00007278"/>
    </source>
</evidence>
<reference evidence="14" key="1">
    <citation type="journal article" date="2017" name="Nat. Commun.">
        <title>The asparagus genome sheds light on the origin and evolution of a young Y chromosome.</title>
        <authorList>
            <person name="Harkess A."/>
            <person name="Zhou J."/>
            <person name="Xu C."/>
            <person name="Bowers J.E."/>
            <person name="Van der Hulst R."/>
            <person name="Ayyampalayam S."/>
            <person name="Mercati F."/>
            <person name="Riccardi P."/>
            <person name="McKain M.R."/>
            <person name="Kakrana A."/>
            <person name="Tang H."/>
            <person name="Ray J."/>
            <person name="Groenendijk J."/>
            <person name="Arikit S."/>
            <person name="Mathioni S.M."/>
            <person name="Nakano M."/>
            <person name="Shan H."/>
            <person name="Telgmann-Rauber A."/>
            <person name="Kanno A."/>
            <person name="Yue Z."/>
            <person name="Chen H."/>
            <person name="Li W."/>
            <person name="Chen Y."/>
            <person name="Xu X."/>
            <person name="Zhang Y."/>
            <person name="Luo S."/>
            <person name="Chen H."/>
            <person name="Gao J."/>
            <person name="Mao Z."/>
            <person name="Pires J.C."/>
            <person name="Luo M."/>
            <person name="Kudrna D."/>
            <person name="Wing R.A."/>
            <person name="Meyers B.C."/>
            <person name="Yi K."/>
            <person name="Kong H."/>
            <person name="Lavrijsen P."/>
            <person name="Sunseri F."/>
            <person name="Falavigna A."/>
            <person name="Ye Y."/>
            <person name="Leebens-Mack J.H."/>
            <person name="Chen G."/>
        </authorList>
    </citation>
    <scope>NUCLEOTIDE SEQUENCE [LARGE SCALE GENOMIC DNA]</scope>
    <source>
        <strain evidence="14">cv. DH0086</strain>
    </source>
</reference>
<dbReference type="SUPFAM" id="SSF51126">
    <property type="entry name" value="Pectin lyase-like"/>
    <property type="match status" value="1"/>
</dbReference>
<dbReference type="PANTHER" id="PTHR12146">
    <property type="entry name" value="40S RIBOSOMAL PROTEIN S10"/>
    <property type="match status" value="1"/>
</dbReference>
<dbReference type="Gene3D" id="3.40.50.880">
    <property type="match status" value="1"/>
</dbReference>
<evidence type="ECO:0000259" key="11">
    <source>
        <dbReference type="Pfam" id="PF01965"/>
    </source>
</evidence>
<dbReference type="InterPro" id="IPR012334">
    <property type="entry name" value="Pectin_lyas_fold"/>
</dbReference>
<dbReference type="GO" id="GO:0022627">
    <property type="term" value="C:cytosolic small ribosomal subunit"/>
    <property type="evidence" value="ECO:0007669"/>
    <property type="project" value="TreeGrafter"/>
</dbReference>
<dbReference type="Gene3D" id="2.160.20.10">
    <property type="entry name" value="Single-stranded right-handed beta-helix, Pectin lyase-like"/>
    <property type="match status" value="1"/>
</dbReference>
<accession>A0A5P1F2I7</accession>
<feature type="domain" description="Plectin/eS10 N-terminal" evidence="12">
    <location>
        <begin position="274"/>
        <end position="341"/>
    </location>
</feature>
<dbReference type="AlphaFoldDB" id="A0A5P1F2I7"/>
<dbReference type="Proteomes" id="UP000243459">
    <property type="component" value="Chromosome 4"/>
</dbReference>
<dbReference type="GO" id="GO:0003723">
    <property type="term" value="F:RNA binding"/>
    <property type="evidence" value="ECO:0007669"/>
    <property type="project" value="TreeGrafter"/>
</dbReference>
<feature type="domain" description="Pectinesterase catalytic" evidence="10">
    <location>
        <begin position="132"/>
        <end position="180"/>
    </location>
</feature>
<dbReference type="GO" id="GO:0042545">
    <property type="term" value="P:cell wall modification"/>
    <property type="evidence" value="ECO:0007669"/>
    <property type="project" value="InterPro"/>
</dbReference>
<evidence type="ECO:0000259" key="12">
    <source>
        <dbReference type="Pfam" id="PF03501"/>
    </source>
</evidence>
<dbReference type="InterPro" id="IPR002818">
    <property type="entry name" value="DJ-1/PfpI"/>
</dbReference>
<keyword evidence="6" id="KW-0689">Ribosomal protein</keyword>
<evidence type="ECO:0000256" key="8">
    <source>
        <dbReference type="ARBA" id="ARBA00023274"/>
    </source>
</evidence>
<evidence type="ECO:0000256" key="1">
    <source>
        <dbReference type="ARBA" id="ARBA00004496"/>
    </source>
</evidence>
<evidence type="ECO:0000256" key="2">
    <source>
        <dbReference type="ARBA" id="ARBA00005184"/>
    </source>
</evidence>
<feature type="region of interest" description="Disordered" evidence="9">
    <location>
        <begin position="341"/>
        <end position="376"/>
    </location>
</feature>
<keyword evidence="8" id="KW-0687">Ribonucleoprotein</keyword>
<feature type="domain" description="DJ-1/PfpI" evidence="11">
    <location>
        <begin position="10"/>
        <end position="121"/>
    </location>
</feature>
<dbReference type="GO" id="GO:0003735">
    <property type="term" value="F:structural constituent of ribosome"/>
    <property type="evidence" value="ECO:0007669"/>
    <property type="project" value="TreeGrafter"/>
</dbReference>
<dbReference type="InterPro" id="IPR037447">
    <property type="entry name" value="Ribosomal_eS10"/>
</dbReference>
<dbReference type="Pfam" id="PF03501">
    <property type="entry name" value="S10_plectin"/>
    <property type="match status" value="1"/>
</dbReference>
<evidence type="ECO:0000256" key="7">
    <source>
        <dbReference type="ARBA" id="ARBA00023085"/>
    </source>
</evidence>
<organism evidence="13 14">
    <name type="scientific">Asparagus officinalis</name>
    <name type="common">Garden asparagus</name>
    <dbReference type="NCBI Taxonomy" id="4686"/>
    <lineage>
        <taxon>Eukaryota</taxon>
        <taxon>Viridiplantae</taxon>
        <taxon>Streptophyta</taxon>
        <taxon>Embryophyta</taxon>
        <taxon>Tracheophyta</taxon>
        <taxon>Spermatophyta</taxon>
        <taxon>Magnoliopsida</taxon>
        <taxon>Liliopsida</taxon>
        <taxon>Asparagales</taxon>
        <taxon>Asparagaceae</taxon>
        <taxon>Asparagoideae</taxon>
        <taxon>Asparagus</taxon>
    </lineage>
</organism>
<dbReference type="InterPro" id="IPR036388">
    <property type="entry name" value="WH-like_DNA-bd_sf"/>
</dbReference>
<dbReference type="Pfam" id="PF01095">
    <property type="entry name" value="Pectinesterase"/>
    <property type="match status" value="1"/>
</dbReference>
<dbReference type="Pfam" id="PF01965">
    <property type="entry name" value="DJ-1_PfpI"/>
    <property type="match status" value="1"/>
</dbReference>